<dbReference type="RefSeq" id="WP_193779216.1">
    <property type="nucleotide sequence ID" value="NZ_JADDOJ010000009.1"/>
</dbReference>
<keyword evidence="2" id="KW-1185">Reference proteome</keyword>
<reference evidence="1 2" key="1">
    <citation type="submission" date="2020-10" db="EMBL/GenBank/DDBJ databases">
        <title>Draft genome of Ramlibacter aquaticus LMG 30558.</title>
        <authorList>
            <person name="Props R."/>
        </authorList>
    </citation>
    <scope>NUCLEOTIDE SEQUENCE [LARGE SCALE GENOMIC DNA]</scope>
    <source>
        <strain evidence="1 2">LMG 30558</strain>
    </source>
</reference>
<protein>
    <recommendedName>
        <fullName evidence="3">DNA-binding protein</fullName>
    </recommendedName>
</protein>
<gene>
    <name evidence="1" type="ORF">IM725_03640</name>
</gene>
<proteinExistence type="predicted"/>
<evidence type="ECO:0000313" key="1">
    <source>
        <dbReference type="EMBL" id="MBE7939665.1"/>
    </source>
</evidence>
<name>A0ABR9SBJ0_9BURK</name>
<dbReference type="EMBL" id="JADDOJ010000009">
    <property type="protein sequence ID" value="MBE7939665.1"/>
    <property type="molecule type" value="Genomic_DNA"/>
</dbReference>
<organism evidence="1 2">
    <name type="scientific">Ramlibacter aquaticus</name>
    <dbReference type="NCBI Taxonomy" id="2780094"/>
    <lineage>
        <taxon>Bacteria</taxon>
        <taxon>Pseudomonadati</taxon>
        <taxon>Pseudomonadota</taxon>
        <taxon>Betaproteobacteria</taxon>
        <taxon>Burkholderiales</taxon>
        <taxon>Comamonadaceae</taxon>
        <taxon>Ramlibacter</taxon>
    </lineage>
</organism>
<comment type="caution">
    <text evidence="1">The sequence shown here is derived from an EMBL/GenBank/DDBJ whole genome shotgun (WGS) entry which is preliminary data.</text>
</comment>
<evidence type="ECO:0008006" key="3">
    <source>
        <dbReference type="Google" id="ProtNLM"/>
    </source>
</evidence>
<accession>A0ABR9SBJ0</accession>
<sequence>MASCTYLTTDELSARIKYDSRTIRERMKDSVLIEGRHYIRPFGGRKTLYIWEHIEVDMALASAAGPDAIPMAGGGALHG</sequence>
<dbReference type="Proteomes" id="UP000715965">
    <property type="component" value="Unassembled WGS sequence"/>
</dbReference>
<evidence type="ECO:0000313" key="2">
    <source>
        <dbReference type="Proteomes" id="UP000715965"/>
    </source>
</evidence>